<evidence type="ECO:0000313" key="2">
    <source>
        <dbReference type="Proteomes" id="UP000185192"/>
    </source>
</evidence>
<evidence type="ECO:0000313" key="1">
    <source>
        <dbReference type="EMBL" id="SIN62997.1"/>
    </source>
</evidence>
<accession>A0A1N6CWY1</accession>
<organism evidence="1 2">
    <name type="scientific">Parasphingorhabdus marina DSM 22363</name>
    <dbReference type="NCBI Taxonomy" id="1123272"/>
    <lineage>
        <taxon>Bacteria</taxon>
        <taxon>Pseudomonadati</taxon>
        <taxon>Pseudomonadota</taxon>
        <taxon>Alphaproteobacteria</taxon>
        <taxon>Sphingomonadales</taxon>
        <taxon>Sphingomonadaceae</taxon>
        <taxon>Parasphingorhabdus</taxon>
    </lineage>
</organism>
<name>A0A1N6CWY1_9SPHN</name>
<dbReference type="Proteomes" id="UP000185192">
    <property type="component" value="Unassembled WGS sequence"/>
</dbReference>
<proteinExistence type="predicted"/>
<sequence>MNEQCSREQIAELVMQLGNILAVLDNSNARLAAIKVDEAISALCEEHDICRSDENVLDIKSG</sequence>
<keyword evidence="2" id="KW-1185">Reference proteome</keyword>
<dbReference type="RefSeq" id="WP_074204123.1">
    <property type="nucleotide sequence ID" value="NZ_FSQW01000001.1"/>
</dbReference>
<gene>
    <name evidence="1" type="ORF">SAMN02745824_1161</name>
</gene>
<dbReference type="EMBL" id="FSQW01000001">
    <property type="protein sequence ID" value="SIN62997.1"/>
    <property type="molecule type" value="Genomic_DNA"/>
</dbReference>
<protein>
    <submittedName>
        <fullName evidence="1">Uncharacterized protein</fullName>
    </submittedName>
</protein>
<dbReference type="AlphaFoldDB" id="A0A1N6CWY1"/>
<reference evidence="2" key="1">
    <citation type="submission" date="2016-11" db="EMBL/GenBank/DDBJ databases">
        <authorList>
            <person name="Varghese N."/>
            <person name="Submissions S."/>
        </authorList>
    </citation>
    <scope>NUCLEOTIDE SEQUENCE [LARGE SCALE GENOMIC DNA]</scope>
    <source>
        <strain evidence="2">DSM 22363</strain>
    </source>
</reference>